<dbReference type="AlphaFoldDB" id="A0A542XS84"/>
<reference evidence="6 7" key="1">
    <citation type="submission" date="2019-06" db="EMBL/GenBank/DDBJ databases">
        <title>Sequencing the genomes of 1000 actinobacteria strains.</title>
        <authorList>
            <person name="Klenk H.-P."/>
        </authorList>
    </citation>
    <scope>NUCLEOTIDE SEQUENCE [LARGE SCALE GENOMIC DNA]</scope>
    <source>
        <strain evidence="6 7">DSM 44819</strain>
    </source>
</reference>
<dbReference type="InterPro" id="IPR018356">
    <property type="entry name" value="Tscrpt_reg_HTH_DeoR_CS"/>
</dbReference>
<protein>
    <submittedName>
        <fullName evidence="6">Putative DNA-binding transcriptional regulator YafY</fullName>
    </submittedName>
</protein>
<dbReference type="GO" id="GO:0003700">
    <property type="term" value="F:DNA-binding transcription factor activity"/>
    <property type="evidence" value="ECO:0007669"/>
    <property type="project" value="InterPro"/>
</dbReference>
<gene>
    <name evidence="6" type="ORF">FB564_3913</name>
    <name evidence="5" type="ORF">Sar04_34740</name>
</gene>
<evidence type="ECO:0000313" key="5">
    <source>
        <dbReference type="EMBL" id="GIM86738.1"/>
    </source>
</evidence>
<dbReference type="InterPro" id="IPR036388">
    <property type="entry name" value="WH-like_DNA-bd_sf"/>
</dbReference>
<dbReference type="PROSITE" id="PS51000">
    <property type="entry name" value="HTH_DEOR_2"/>
    <property type="match status" value="1"/>
</dbReference>
<dbReference type="InterPro" id="IPR013196">
    <property type="entry name" value="HTH_11"/>
</dbReference>
<dbReference type="Gene3D" id="1.10.10.10">
    <property type="entry name" value="Winged helix-like DNA-binding domain superfamily/Winged helix DNA-binding domain"/>
    <property type="match status" value="1"/>
</dbReference>
<organism evidence="6 7">
    <name type="scientific">Salinispora arenicola</name>
    <dbReference type="NCBI Taxonomy" id="168697"/>
    <lineage>
        <taxon>Bacteria</taxon>
        <taxon>Bacillati</taxon>
        <taxon>Actinomycetota</taxon>
        <taxon>Actinomycetes</taxon>
        <taxon>Micromonosporales</taxon>
        <taxon>Micromonosporaceae</taxon>
        <taxon>Salinispora</taxon>
    </lineage>
</organism>
<dbReference type="InterPro" id="IPR026881">
    <property type="entry name" value="WYL_dom"/>
</dbReference>
<keyword evidence="3" id="KW-0804">Transcription</keyword>
<evidence type="ECO:0000256" key="2">
    <source>
        <dbReference type="ARBA" id="ARBA00023125"/>
    </source>
</evidence>
<dbReference type="RefSeq" id="WP_016812348.1">
    <property type="nucleotide sequence ID" value="NZ_BOQM01000027.1"/>
</dbReference>
<reference evidence="5 8" key="2">
    <citation type="submission" date="2021-03" db="EMBL/GenBank/DDBJ databases">
        <title>Whole genome shotgun sequence of Salinispora arenicola NBRC 105043.</title>
        <authorList>
            <person name="Komaki H."/>
            <person name="Tamura T."/>
        </authorList>
    </citation>
    <scope>NUCLEOTIDE SEQUENCE [LARGE SCALE GENOMIC DNA]</scope>
    <source>
        <strain evidence="5 8">NBRC 105043</strain>
    </source>
</reference>
<dbReference type="InterPro" id="IPR051534">
    <property type="entry name" value="CBASS_pafABC_assoc_protein"/>
</dbReference>
<dbReference type="PROSITE" id="PS00894">
    <property type="entry name" value="HTH_DEOR_1"/>
    <property type="match status" value="1"/>
</dbReference>
<evidence type="ECO:0000256" key="1">
    <source>
        <dbReference type="ARBA" id="ARBA00023015"/>
    </source>
</evidence>
<evidence type="ECO:0000313" key="6">
    <source>
        <dbReference type="EMBL" id="TQL38705.1"/>
    </source>
</evidence>
<keyword evidence="2 6" id="KW-0238">DNA-binding</keyword>
<evidence type="ECO:0000313" key="8">
    <source>
        <dbReference type="Proteomes" id="UP000677457"/>
    </source>
</evidence>
<evidence type="ECO:0000313" key="7">
    <source>
        <dbReference type="Proteomes" id="UP000315983"/>
    </source>
</evidence>
<keyword evidence="8" id="KW-1185">Reference proteome</keyword>
<dbReference type="Proteomes" id="UP000677457">
    <property type="component" value="Unassembled WGS sequence"/>
</dbReference>
<keyword evidence="1" id="KW-0805">Transcription regulation</keyword>
<evidence type="ECO:0000256" key="3">
    <source>
        <dbReference type="ARBA" id="ARBA00023163"/>
    </source>
</evidence>
<sequence>MSSDQSRESRVLRLDRLKALLAERDYTTAADLAAELGVSTRTLHRDLALLREMGVPIEGDRGTGGGLHLESGWSLGRVHLNESEALGLLLSLTIAEKVGSPLLLDDLRSITRKVAAAFAPAQARRILALRRRILIGQTASVQVLASYTSPRAAVTKELLDSFTRCRTALVRYEDGHSAVTEREIEIQFLYYNMPVWYALTWDRLRDAIRSFRIDRIQDIQALSTEFRLRPPAPFLAAGEETARAM</sequence>
<dbReference type="PANTHER" id="PTHR34580:SF3">
    <property type="entry name" value="PROTEIN PAFB"/>
    <property type="match status" value="1"/>
</dbReference>
<comment type="caution">
    <text evidence="6">The sequence shown here is derived from an EMBL/GenBank/DDBJ whole genome shotgun (WGS) entry which is preliminary data.</text>
</comment>
<dbReference type="InterPro" id="IPR001034">
    <property type="entry name" value="DeoR_HTH"/>
</dbReference>
<dbReference type="Pfam" id="PF08279">
    <property type="entry name" value="HTH_11"/>
    <property type="match status" value="1"/>
</dbReference>
<name>A0A542XS84_SALAC</name>
<accession>A0A542XS84</accession>
<dbReference type="SUPFAM" id="SSF46785">
    <property type="entry name" value="Winged helix' DNA-binding domain"/>
    <property type="match status" value="1"/>
</dbReference>
<dbReference type="PANTHER" id="PTHR34580">
    <property type="match status" value="1"/>
</dbReference>
<dbReference type="GeneID" id="93773082"/>
<dbReference type="Proteomes" id="UP000315983">
    <property type="component" value="Unassembled WGS sequence"/>
</dbReference>
<proteinExistence type="predicted"/>
<evidence type="ECO:0000259" key="4">
    <source>
        <dbReference type="PROSITE" id="PS51000"/>
    </source>
</evidence>
<dbReference type="InterPro" id="IPR036390">
    <property type="entry name" value="WH_DNA-bd_sf"/>
</dbReference>
<dbReference type="GO" id="GO:0003677">
    <property type="term" value="F:DNA binding"/>
    <property type="evidence" value="ECO:0007669"/>
    <property type="project" value="UniProtKB-KW"/>
</dbReference>
<feature type="domain" description="HTH deoR-type" evidence="4">
    <location>
        <begin position="10"/>
        <end position="68"/>
    </location>
</feature>
<dbReference type="PROSITE" id="PS52050">
    <property type="entry name" value="WYL"/>
    <property type="match status" value="1"/>
</dbReference>
<dbReference type="EMBL" id="BOQM01000027">
    <property type="protein sequence ID" value="GIM86738.1"/>
    <property type="molecule type" value="Genomic_DNA"/>
</dbReference>
<dbReference type="EMBL" id="VFOL01000001">
    <property type="protein sequence ID" value="TQL38705.1"/>
    <property type="molecule type" value="Genomic_DNA"/>
</dbReference>
<dbReference type="Pfam" id="PF13280">
    <property type="entry name" value="WYL"/>
    <property type="match status" value="1"/>
</dbReference>